<dbReference type="Proteomes" id="UP000051813">
    <property type="component" value="Unassembled WGS sequence"/>
</dbReference>
<dbReference type="EMBL" id="AYYK01000016">
    <property type="protein sequence ID" value="KRM78506.1"/>
    <property type="molecule type" value="Genomic_DNA"/>
</dbReference>
<dbReference type="CDD" id="cd07716">
    <property type="entry name" value="RNaseZ_short-form-like_MBL-fold"/>
    <property type="match status" value="1"/>
</dbReference>
<dbReference type="STRING" id="1423738.FC84_GL000763"/>
<gene>
    <name evidence="3" type="ORF">FC84_GL000763</name>
</gene>
<organism evidence="3 4">
    <name type="scientific">Lapidilactobacillus dextrinicus DSM 20335</name>
    <dbReference type="NCBI Taxonomy" id="1423738"/>
    <lineage>
        <taxon>Bacteria</taxon>
        <taxon>Bacillati</taxon>
        <taxon>Bacillota</taxon>
        <taxon>Bacilli</taxon>
        <taxon>Lactobacillales</taxon>
        <taxon>Lactobacillaceae</taxon>
        <taxon>Lapidilactobacillus</taxon>
    </lineage>
</organism>
<comment type="caution">
    <text evidence="3">The sequence shown here is derived from an EMBL/GenBank/DDBJ whole genome shotgun (WGS) entry which is preliminary data.</text>
</comment>
<dbReference type="InterPro" id="IPR001279">
    <property type="entry name" value="Metallo-B-lactamas"/>
</dbReference>
<proteinExistence type="predicted"/>
<sequence length="244" mass="27027">MKVTVLGYYGGYPTATDGTTGFLIEEQGYALLLDCGSGVLKVLQEQLDPLQLDAVILSHYHQDHIADVGVLQYYWQLRQGQRKEALLPIYGNTEDPLNFGSLTWPTATVGQAYDPDDTLQLGPLTISFCRTIHPVPTFAMRIMNQTGKVLVFTADTRYFSELADFAQNADLLITDTNFDSTKTGKMWHMTAAQSGQLAVEAQAHQLLLSHLPQQIEQQKILTEATQQAEGIPIQLARTGLQITL</sequence>
<reference evidence="3 4" key="1">
    <citation type="journal article" date="2015" name="Genome Announc.">
        <title>Expanding the biotechnology potential of lactobacilli through comparative genomics of 213 strains and associated genera.</title>
        <authorList>
            <person name="Sun Z."/>
            <person name="Harris H.M."/>
            <person name="McCann A."/>
            <person name="Guo C."/>
            <person name="Argimon S."/>
            <person name="Zhang W."/>
            <person name="Yang X."/>
            <person name="Jeffery I.B."/>
            <person name="Cooney J.C."/>
            <person name="Kagawa T.F."/>
            <person name="Liu W."/>
            <person name="Song Y."/>
            <person name="Salvetti E."/>
            <person name="Wrobel A."/>
            <person name="Rasinkangas P."/>
            <person name="Parkhill J."/>
            <person name="Rea M.C."/>
            <person name="O'Sullivan O."/>
            <person name="Ritari J."/>
            <person name="Douillard F.P."/>
            <person name="Paul Ross R."/>
            <person name="Yang R."/>
            <person name="Briner A.E."/>
            <person name="Felis G.E."/>
            <person name="de Vos W.M."/>
            <person name="Barrangou R."/>
            <person name="Klaenhammer T.R."/>
            <person name="Caufield P.W."/>
            <person name="Cui Y."/>
            <person name="Zhang H."/>
            <person name="O'Toole P.W."/>
        </authorList>
    </citation>
    <scope>NUCLEOTIDE SEQUENCE [LARGE SCALE GENOMIC DNA]</scope>
    <source>
        <strain evidence="3 4">DSM 20335</strain>
    </source>
</reference>
<dbReference type="PATRIC" id="fig|1423738.3.peg.772"/>
<dbReference type="PANTHER" id="PTHR46018:SF4">
    <property type="entry name" value="METALLO-HYDROLASE YHFI-RELATED"/>
    <property type="match status" value="1"/>
</dbReference>
<feature type="domain" description="Metallo-beta-lactamase" evidence="2">
    <location>
        <begin position="18"/>
        <end position="210"/>
    </location>
</feature>
<keyword evidence="1" id="KW-0862">Zinc</keyword>
<keyword evidence="4" id="KW-1185">Reference proteome</keyword>
<dbReference type="PANTHER" id="PTHR46018">
    <property type="entry name" value="ZINC PHOSPHODIESTERASE ELAC PROTEIN 1"/>
    <property type="match status" value="1"/>
</dbReference>
<accession>A0A0R2BH61</accession>
<dbReference type="SMART" id="SM00849">
    <property type="entry name" value="Lactamase_B"/>
    <property type="match status" value="1"/>
</dbReference>
<dbReference type="SUPFAM" id="SSF56281">
    <property type="entry name" value="Metallo-hydrolase/oxidoreductase"/>
    <property type="match status" value="1"/>
</dbReference>
<dbReference type="RefSeq" id="WP_057757152.1">
    <property type="nucleotide sequence ID" value="NZ_AYYK01000016.1"/>
</dbReference>
<dbReference type="OrthoDB" id="9794898at2"/>
<dbReference type="InterPro" id="IPR036866">
    <property type="entry name" value="RibonucZ/Hydroxyglut_hydro"/>
</dbReference>
<evidence type="ECO:0000313" key="4">
    <source>
        <dbReference type="Proteomes" id="UP000051813"/>
    </source>
</evidence>
<dbReference type="Pfam" id="PF12706">
    <property type="entry name" value="Lactamase_B_2"/>
    <property type="match status" value="1"/>
</dbReference>
<evidence type="ECO:0000259" key="2">
    <source>
        <dbReference type="SMART" id="SM00849"/>
    </source>
</evidence>
<dbReference type="GO" id="GO:0042781">
    <property type="term" value="F:3'-tRNA processing endoribonuclease activity"/>
    <property type="evidence" value="ECO:0007669"/>
    <property type="project" value="TreeGrafter"/>
</dbReference>
<dbReference type="Gene3D" id="3.60.15.10">
    <property type="entry name" value="Ribonuclease Z/Hydroxyacylglutathione hydrolase-like"/>
    <property type="match status" value="1"/>
</dbReference>
<protein>
    <submittedName>
        <fullName evidence="3">Beta-lactamase domain-containing protein</fullName>
    </submittedName>
</protein>
<dbReference type="AlphaFoldDB" id="A0A0R2BH61"/>
<name>A0A0R2BH61_9LACO</name>
<evidence type="ECO:0000256" key="1">
    <source>
        <dbReference type="ARBA" id="ARBA00022833"/>
    </source>
</evidence>
<evidence type="ECO:0000313" key="3">
    <source>
        <dbReference type="EMBL" id="KRM78506.1"/>
    </source>
</evidence>